<feature type="domain" description="RsdA/BaiN/AoA(So)-like insert" evidence="5">
    <location>
        <begin position="207"/>
        <end position="273"/>
    </location>
</feature>
<feature type="domain" description="RsdA/BaiN/AoA(So)-like Rossmann fold-like" evidence="4">
    <location>
        <begin position="18"/>
        <end position="411"/>
    </location>
</feature>
<evidence type="ECO:0008006" key="8">
    <source>
        <dbReference type="Google" id="ProtNLM"/>
    </source>
</evidence>
<dbReference type="PANTHER" id="PTHR42887:SF2">
    <property type="entry name" value="OS12G0638800 PROTEIN"/>
    <property type="match status" value="1"/>
</dbReference>
<dbReference type="InterPro" id="IPR004792">
    <property type="entry name" value="BaiN-like"/>
</dbReference>
<dbReference type="Pfam" id="PF22780">
    <property type="entry name" value="HI0933_like_1st"/>
    <property type="match status" value="1"/>
</dbReference>
<dbReference type="Gene3D" id="1.10.8.260">
    <property type="entry name" value="HI0933 insert domain-like"/>
    <property type="match status" value="1"/>
</dbReference>
<name>A0A3M7KU99_AUXPR</name>
<reference evidence="7" key="1">
    <citation type="journal article" date="2018" name="Algal Res.">
        <title>Characterization of plant carbon substrate utilization by Auxenochlorella protothecoides.</title>
        <authorList>
            <person name="Vogler B.W."/>
            <person name="Starkenburg S.R."/>
            <person name="Sudasinghe N."/>
            <person name="Schambach J.Y."/>
            <person name="Rollin J.A."/>
            <person name="Pattathil S."/>
            <person name="Barry A.N."/>
        </authorList>
    </citation>
    <scope>NUCLEOTIDE SEQUENCE [LARGE SCALE GENOMIC DNA]</scope>
    <source>
        <strain evidence="7">UTEX 25</strain>
    </source>
</reference>
<comment type="caution">
    <text evidence="6">The sequence shown here is derived from an EMBL/GenBank/DDBJ whole genome shotgun (WGS) entry which is preliminary data.</text>
</comment>
<comment type="cofactor">
    <cofactor evidence="1">
        <name>FAD</name>
        <dbReference type="ChEBI" id="CHEBI:57692"/>
    </cofactor>
</comment>
<evidence type="ECO:0000256" key="3">
    <source>
        <dbReference type="ARBA" id="ARBA00022827"/>
    </source>
</evidence>
<dbReference type="Pfam" id="PF03486">
    <property type="entry name" value="HI0933_like"/>
    <property type="match status" value="1"/>
</dbReference>
<protein>
    <recommendedName>
        <fullName evidence="8">FAD-dependent oxidoreductase 2 FAD binding domain-containing protein</fullName>
    </recommendedName>
</protein>
<evidence type="ECO:0000256" key="2">
    <source>
        <dbReference type="ARBA" id="ARBA00022630"/>
    </source>
</evidence>
<dbReference type="Proteomes" id="UP000279271">
    <property type="component" value="Unassembled WGS sequence"/>
</dbReference>
<dbReference type="Gene3D" id="2.40.30.10">
    <property type="entry name" value="Translation factors"/>
    <property type="match status" value="1"/>
</dbReference>
<dbReference type="NCBIfam" id="TIGR00275">
    <property type="entry name" value="aminoacetone oxidase family FAD-binding enzyme"/>
    <property type="match status" value="1"/>
</dbReference>
<keyword evidence="2" id="KW-0285">Flavoprotein</keyword>
<dbReference type="SUPFAM" id="SSF160996">
    <property type="entry name" value="HI0933 insert domain-like"/>
    <property type="match status" value="1"/>
</dbReference>
<evidence type="ECO:0000259" key="5">
    <source>
        <dbReference type="Pfam" id="PF22780"/>
    </source>
</evidence>
<dbReference type="InterPro" id="IPR023166">
    <property type="entry name" value="BaiN-like_dom_sf"/>
</dbReference>
<dbReference type="AlphaFoldDB" id="A0A3M7KU99"/>
<evidence type="ECO:0000313" key="7">
    <source>
        <dbReference type="Proteomes" id="UP000279271"/>
    </source>
</evidence>
<dbReference type="PRINTS" id="PR00419">
    <property type="entry name" value="ADXRDTASE"/>
</dbReference>
<proteinExistence type="predicted"/>
<dbReference type="InterPro" id="IPR055178">
    <property type="entry name" value="RsdA/BaiN/AoA(So)-like_dom"/>
</dbReference>
<dbReference type="PANTHER" id="PTHR42887">
    <property type="entry name" value="OS12G0638800 PROTEIN"/>
    <property type="match status" value="1"/>
</dbReference>
<keyword evidence="3" id="KW-0274">FAD</keyword>
<dbReference type="EMBL" id="QOKY01000199">
    <property type="protein sequence ID" value="RMZ53275.1"/>
    <property type="molecule type" value="Genomic_DNA"/>
</dbReference>
<evidence type="ECO:0000259" key="4">
    <source>
        <dbReference type="Pfam" id="PF03486"/>
    </source>
</evidence>
<evidence type="ECO:0000256" key="1">
    <source>
        <dbReference type="ARBA" id="ARBA00001974"/>
    </source>
</evidence>
<dbReference type="Gene3D" id="3.50.50.60">
    <property type="entry name" value="FAD/NAD(P)-binding domain"/>
    <property type="match status" value="1"/>
</dbReference>
<dbReference type="InterPro" id="IPR036188">
    <property type="entry name" value="FAD/NAD-bd_sf"/>
</dbReference>
<dbReference type="InterPro" id="IPR057661">
    <property type="entry name" value="RsdA/BaiN/AoA(So)_Rossmann"/>
</dbReference>
<organism evidence="6 7">
    <name type="scientific">Auxenochlorella protothecoides</name>
    <name type="common">Green microalga</name>
    <name type="synonym">Chlorella protothecoides</name>
    <dbReference type="NCBI Taxonomy" id="3075"/>
    <lineage>
        <taxon>Eukaryota</taxon>
        <taxon>Viridiplantae</taxon>
        <taxon>Chlorophyta</taxon>
        <taxon>core chlorophytes</taxon>
        <taxon>Trebouxiophyceae</taxon>
        <taxon>Chlorellales</taxon>
        <taxon>Chlorellaceae</taxon>
        <taxon>Auxenochlorella</taxon>
    </lineage>
</organism>
<accession>A0A3M7KU99</accession>
<evidence type="ECO:0000313" key="6">
    <source>
        <dbReference type="EMBL" id="RMZ53275.1"/>
    </source>
</evidence>
<dbReference type="SUPFAM" id="SSF51905">
    <property type="entry name" value="FAD/NAD(P)-binding domain"/>
    <property type="match status" value="1"/>
</dbReference>
<gene>
    <name evidence="6" type="ORF">APUTEX25_005264</name>
</gene>
<sequence>MKLQGRLNIVCLSTEQKRVAVIGAGAAGLTAAYFAAKAGAQVTVYEKTDEAGKKILISGGTRCNVLPGSVDVDLDFQTSSRAAGVRVILSHWSLSSLERDLGIRLSLDPATNKYFPTTNSAKTVRDALLGACLRAGVRVRYRSPCGAPVPAGGGGWALGLAAGAATAPRPAALVMAAGGASFPALGTTGDGYGALGALGHAVRAPFPALTPLTGRHPGGARLAGLAVHGAALEARRPGSRRALQVSPRGDVLLTHRGYSGPAVLDLSHHAVRAGMVRVGEEALPKGKAPRQAPGADLYLSWTGLDRQGWEAVLRATPGGKGAGATLKAHGVPARLAAALCQEAGVAPEERLASITRAQREALLATLAGWKLPVSGDEGFAKAEVCGGGVPLEEVHWSTLESEVVPSLYISGHHHLHSAQKPPTPEPDPKNEEFVMFVRSKKLMKWVPLSIMKGGTAANMLVKSMQGNLGKKMYTNTLIRNIAQGLYKDRLEVERQLRNQYPFFKETKEFEYAFKIRDKTKPEEWYLPADLIIIPPEEDLEDTVVDKAKNFFGRITGKKD</sequence>